<keyword evidence="2" id="KW-1185">Reference proteome</keyword>
<proteinExistence type="predicted"/>
<dbReference type="Gramene" id="PRQ46322">
    <property type="protein sequence ID" value="PRQ46322"/>
    <property type="gene ID" value="RchiOBHm_Chr2g0087831"/>
</dbReference>
<dbReference type="AlphaFoldDB" id="A0A2P6RIQ4"/>
<gene>
    <name evidence="1" type="ORF">RchiOBHm_Chr2g0087831</name>
</gene>
<dbReference type="Proteomes" id="UP000238479">
    <property type="component" value="Chromosome 2"/>
</dbReference>
<reference evidence="1 2" key="1">
    <citation type="journal article" date="2018" name="Nat. Genet.">
        <title>The Rosa genome provides new insights in the design of modern roses.</title>
        <authorList>
            <person name="Bendahmane M."/>
        </authorList>
    </citation>
    <scope>NUCLEOTIDE SEQUENCE [LARGE SCALE GENOMIC DNA]</scope>
    <source>
        <strain evidence="2">cv. Old Blush</strain>
    </source>
</reference>
<comment type="caution">
    <text evidence="1">The sequence shown here is derived from an EMBL/GenBank/DDBJ whole genome shotgun (WGS) entry which is preliminary data.</text>
</comment>
<evidence type="ECO:0000313" key="2">
    <source>
        <dbReference type="Proteomes" id="UP000238479"/>
    </source>
</evidence>
<protein>
    <submittedName>
        <fullName evidence="1">Uncharacterized protein</fullName>
    </submittedName>
</protein>
<name>A0A2P6RIQ4_ROSCH</name>
<organism evidence="1 2">
    <name type="scientific">Rosa chinensis</name>
    <name type="common">China rose</name>
    <dbReference type="NCBI Taxonomy" id="74649"/>
    <lineage>
        <taxon>Eukaryota</taxon>
        <taxon>Viridiplantae</taxon>
        <taxon>Streptophyta</taxon>
        <taxon>Embryophyta</taxon>
        <taxon>Tracheophyta</taxon>
        <taxon>Spermatophyta</taxon>
        <taxon>Magnoliopsida</taxon>
        <taxon>eudicotyledons</taxon>
        <taxon>Gunneridae</taxon>
        <taxon>Pentapetalae</taxon>
        <taxon>rosids</taxon>
        <taxon>fabids</taxon>
        <taxon>Rosales</taxon>
        <taxon>Rosaceae</taxon>
        <taxon>Rosoideae</taxon>
        <taxon>Rosoideae incertae sedis</taxon>
        <taxon>Rosa</taxon>
    </lineage>
</organism>
<evidence type="ECO:0000313" key="1">
    <source>
        <dbReference type="EMBL" id="PRQ46322.1"/>
    </source>
</evidence>
<accession>A0A2P6RIQ4</accession>
<dbReference type="EMBL" id="PDCK01000040">
    <property type="protein sequence ID" value="PRQ46322.1"/>
    <property type="molecule type" value="Genomic_DNA"/>
</dbReference>
<sequence length="69" mass="7737">MASRVGPPLFQKCPEKTARVLVLAIAGEKSQPVRRRPRVHRGLLPHQREADVAGWVLEVSGLLVFRSIR</sequence>